<dbReference type="Gene3D" id="2.30.280.10">
    <property type="entry name" value="SRA-YDG"/>
    <property type="match status" value="1"/>
</dbReference>
<dbReference type="Proteomes" id="UP000187321">
    <property type="component" value="Chromosome"/>
</dbReference>
<keyword evidence="5" id="KW-0540">Nuclease</keyword>
<dbReference type="Gene3D" id="1.10.30.50">
    <property type="match status" value="1"/>
</dbReference>
<feature type="domain" description="HNH nuclease" evidence="2">
    <location>
        <begin position="387"/>
        <end position="440"/>
    </location>
</feature>
<evidence type="ECO:0000259" key="3">
    <source>
        <dbReference type="Pfam" id="PF26348"/>
    </source>
</evidence>
<keyword evidence="5" id="KW-0378">Hydrolase</keyword>
<reference evidence="4 7" key="1">
    <citation type="submission" date="2017-01" db="EMBL/GenBank/DDBJ databases">
        <title>Complete genome sequence of Haloterrigena daqingensis type strain (JX313T).</title>
        <authorList>
            <person name="Shuang W."/>
        </authorList>
    </citation>
    <scope>NUCLEOTIDE SEQUENCE [LARGE SCALE GENOMIC DNA]</scope>
    <source>
        <strain evidence="4 7">JX313</strain>
    </source>
</reference>
<dbReference type="InterPro" id="IPR003615">
    <property type="entry name" value="HNH_nuc"/>
</dbReference>
<dbReference type="Proteomes" id="UP000185687">
    <property type="component" value="Unassembled WGS sequence"/>
</dbReference>
<dbReference type="Pfam" id="PF13391">
    <property type="entry name" value="HNH_2"/>
    <property type="match status" value="1"/>
</dbReference>
<feature type="region of interest" description="Disordered" evidence="1">
    <location>
        <begin position="330"/>
        <end position="358"/>
    </location>
</feature>
<dbReference type="RefSeq" id="WP_076579825.1">
    <property type="nucleotide sequence ID" value="NZ_CP019327.1"/>
</dbReference>
<proteinExistence type="predicted"/>
<protein>
    <submittedName>
        <fullName evidence="4 5">Restriction endonuclease</fullName>
    </submittedName>
</protein>
<accession>A0A1N7ACJ2</accession>
<dbReference type="InterPro" id="IPR036987">
    <property type="entry name" value="SRA-YDG_sf"/>
</dbReference>
<dbReference type="Pfam" id="PF26348">
    <property type="entry name" value="SRA_ScoMcrA"/>
    <property type="match status" value="1"/>
</dbReference>
<organism evidence="5 6">
    <name type="scientific">Natronorubrum daqingense</name>
    <dbReference type="NCBI Taxonomy" id="588898"/>
    <lineage>
        <taxon>Archaea</taxon>
        <taxon>Methanobacteriati</taxon>
        <taxon>Methanobacteriota</taxon>
        <taxon>Stenosarchaea group</taxon>
        <taxon>Halobacteria</taxon>
        <taxon>Halobacteriales</taxon>
        <taxon>Natrialbaceae</taxon>
        <taxon>Natronorubrum</taxon>
    </lineage>
</organism>
<evidence type="ECO:0000313" key="6">
    <source>
        <dbReference type="Proteomes" id="UP000185687"/>
    </source>
</evidence>
<dbReference type="EMBL" id="CP019327">
    <property type="protein sequence ID" value="APX98033.1"/>
    <property type="molecule type" value="Genomic_DNA"/>
</dbReference>
<dbReference type="KEGG" id="hda:BB347_16220"/>
<keyword evidence="5" id="KW-0255">Endonuclease</keyword>
<evidence type="ECO:0000313" key="5">
    <source>
        <dbReference type="EMBL" id="SIR36778.1"/>
    </source>
</evidence>
<evidence type="ECO:0000313" key="4">
    <source>
        <dbReference type="EMBL" id="APX98033.1"/>
    </source>
</evidence>
<gene>
    <name evidence="4" type="ORF">BB347_16220</name>
    <name evidence="5" type="ORF">SAMN05421809_1115</name>
</gene>
<evidence type="ECO:0000313" key="7">
    <source>
        <dbReference type="Proteomes" id="UP000187321"/>
    </source>
</evidence>
<name>A0A1N7ACJ2_9EURY</name>
<dbReference type="EMBL" id="FTNP01000001">
    <property type="protein sequence ID" value="SIR36778.1"/>
    <property type="molecule type" value="Genomic_DNA"/>
</dbReference>
<dbReference type="CDD" id="cd00085">
    <property type="entry name" value="HNHc"/>
    <property type="match status" value="1"/>
</dbReference>
<sequence length="495" mass="55263">MTSEKRSIAVRFFGGAGNYTTVLEECCTHILTSDPTEAALVEWVKSNTKATSTDGIRDRLRFLEALELLEIEPERVRLTETGITWVSQTDPNVLFEQLDATVYGFETALEALQNGPKTDAELGDSIANTHAEVNWNDPSGPAQHRGWLQSLGYVERSDGLNSLTDSGRALARRRTSDSPNFQRQTYYTQADLEKAFDTSFGSYIKGINPRTDDHGELSYIIVKAREDGPYSDELDGERFTYIGEGVPSKGDQTLTGANKALLEQAEGASVPVYFFYQPADRSDLRYEGLVSVADVRYVSADERDRRVYEFTMERLDLEHPTEFETLAASVTAGEREETDSDANDGTNAGSEPEPALTAAEDEYTEVQRRVRSSAFAKRVKSAYDFRCAICDRSRESPAGTVDIEAAHIYPKQENGRDFIRNGLALCRLHHWAFDTGWLAVSDAYRILVADRPELEGYEEFSRLEGAQITVPPAEDEQPHATFLAAHRELHGFESV</sequence>
<dbReference type="OrthoDB" id="9837at2157"/>
<reference evidence="5 6" key="2">
    <citation type="submission" date="2017-01" db="EMBL/GenBank/DDBJ databases">
        <authorList>
            <person name="Mah S.A."/>
            <person name="Swanson W.J."/>
            <person name="Moy G.W."/>
            <person name="Vacquier V.D."/>
        </authorList>
    </citation>
    <scope>NUCLEOTIDE SEQUENCE [LARGE SCALE GENOMIC DNA]</scope>
    <source>
        <strain evidence="5 6">CGMCC 1.8909</strain>
    </source>
</reference>
<evidence type="ECO:0000256" key="1">
    <source>
        <dbReference type="SAM" id="MobiDB-lite"/>
    </source>
</evidence>
<dbReference type="GO" id="GO:0004519">
    <property type="term" value="F:endonuclease activity"/>
    <property type="evidence" value="ECO:0007669"/>
    <property type="project" value="UniProtKB-KW"/>
</dbReference>
<dbReference type="InterPro" id="IPR058712">
    <property type="entry name" value="SRA_ScoMcrA"/>
</dbReference>
<dbReference type="STRING" id="588898.BB347_16220"/>
<keyword evidence="6" id="KW-1185">Reference proteome</keyword>
<dbReference type="GeneID" id="30957521"/>
<dbReference type="AlphaFoldDB" id="A0A1N7ACJ2"/>
<feature type="domain" description="ScoMcrA-like SRA" evidence="3">
    <location>
        <begin position="201"/>
        <end position="322"/>
    </location>
</feature>
<evidence type="ECO:0000259" key="2">
    <source>
        <dbReference type="Pfam" id="PF13391"/>
    </source>
</evidence>